<keyword evidence="3" id="KW-1185">Reference proteome</keyword>
<feature type="region of interest" description="Disordered" evidence="1">
    <location>
        <begin position="19"/>
        <end position="100"/>
    </location>
</feature>
<organism evidence="2 3">
    <name type="scientific">Portunus trituberculatus</name>
    <name type="common">Swimming crab</name>
    <name type="synonym">Neptunus trituberculatus</name>
    <dbReference type="NCBI Taxonomy" id="210409"/>
    <lineage>
        <taxon>Eukaryota</taxon>
        <taxon>Metazoa</taxon>
        <taxon>Ecdysozoa</taxon>
        <taxon>Arthropoda</taxon>
        <taxon>Crustacea</taxon>
        <taxon>Multicrustacea</taxon>
        <taxon>Malacostraca</taxon>
        <taxon>Eumalacostraca</taxon>
        <taxon>Eucarida</taxon>
        <taxon>Decapoda</taxon>
        <taxon>Pleocyemata</taxon>
        <taxon>Brachyura</taxon>
        <taxon>Eubrachyura</taxon>
        <taxon>Portunoidea</taxon>
        <taxon>Portunidae</taxon>
        <taxon>Portuninae</taxon>
        <taxon>Portunus</taxon>
    </lineage>
</organism>
<feature type="compositionally biased region" description="Basic and acidic residues" evidence="1">
    <location>
        <begin position="19"/>
        <end position="46"/>
    </location>
</feature>
<accession>A0A5B7FMW3</accession>
<evidence type="ECO:0000256" key="1">
    <source>
        <dbReference type="SAM" id="MobiDB-lite"/>
    </source>
</evidence>
<dbReference type="Proteomes" id="UP000324222">
    <property type="component" value="Unassembled WGS sequence"/>
</dbReference>
<reference evidence="2 3" key="1">
    <citation type="submission" date="2019-05" db="EMBL/GenBank/DDBJ databases">
        <title>Another draft genome of Portunus trituberculatus and its Hox gene families provides insights of decapod evolution.</title>
        <authorList>
            <person name="Jeong J.-H."/>
            <person name="Song I."/>
            <person name="Kim S."/>
            <person name="Choi T."/>
            <person name="Kim D."/>
            <person name="Ryu S."/>
            <person name="Kim W."/>
        </authorList>
    </citation>
    <scope>NUCLEOTIDE SEQUENCE [LARGE SCALE GENOMIC DNA]</scope>
    <source>
        <tissue evidence="2">Muscle</tissue>
    </source>
</reference>
<protein>
    <submittedName>
        <fullName evidence="2">Uncharacterized protein</fullName>
    </submittedName>
</protein>
<evidence type="ECO:0000313" key="2">
    <source>
        <dbReference type="EMBL" id="MPC46856.1"/>
    </source>
</evidence>
<evidence type="ECO:0000313" key="3">
    <source>
        <dbReference type="Proteomes" id="UP000324222"/>
    </source>
</evidence>
<dbReference type="EMBL" id="VSRR010007416">
    <property type="protein sequence ID" value="MPC46856.1"/>
    <property type="molecule type" value="Genomic_DNA"/>
</dbReference>
<gene>
    <name evidence="2" type="ORF">E2C01_040586</name>
</gene>
<proteinExistence type="predicted"/>
<feature type="compositionally biased region" description="Low complexity" evidence="1">
    <location>
        <begin position="61"/>
        <end position="76"/>
    </location>
</feature>
<comment type="caution">
    <text evidence="2">The sequence shown here is derived from an EMBL/GenBank/DDBJ whole genome shotgun (WGS) entry which is preliminary data.</text>
</comment>
<name>A0A5B7FMW3_PORTR</name>
<sequence>MWVEVFAWVRGEMGEVREEKRMDESRCKDESLVWNDGDGKEERFDSDVFSSRKYNDDNDISNDNNNATNNNQQQTQWIKEAAAPEENTAIPTTDIVRNYR</sequence>
<dbReference type="AlphaFoldDB" id="A0A5B7FMW3"/>